<sequence>MSIEFLILVNKQGQTRFSHYKAYVSSESRISLEGVIGRKCIRRSATESSVFEYNTYTIVYRQYASLFFIVGVSTASSDLSGVSSGSVNLLSIYEFIHCVVETLNEYFEDVCEIDVLFNLEKVHFVIDEMISNGAVGETNRQHVLCAVGMTE</sequence>
<evidence type="ECO:0000256" key="3">
    <source>
        <dbReference type="ARBA" id="ARBA00022448"/>
    </source>
</evidence>
<dbReference type="InterPro" id="IPR022775">
    <property type="entry name" value="AP_mu_sigma_su"/>
</dbReference>
<evidence type="ECO:0000256" key="5">
    <source>
        <dbReference type="ARBA" id="ARBA00023136"/>
    </source>
</evidence>
<keyword evidence="4 6" id="KW-0653">Protein transport</keyword>
<dbReference type="OrthoDB" id="371463at2759"/>
<dbReference type="Gene3D" id="3.30.450.60">
    <property type="match status" value="1"/>
</dbReference>
<protein>
    <recommendedName>
        <fullName evidence="6">AP complex subunit sigma</fullName>
    </recommendedName>
</protein>
<dbReference type="SUPFAM" id="SSF64356">
    <property type="entry name" value="SNARE-like"/>
    <property type="match status" value="1"/>
</dbReference>
<accession>S9WM46</accession>
<keyword evidence="9" id="KW-1185">Reference proteome</keyword>
<comment type="caution">
    <text evidence="8">The sequence shown here is derived from an EMBL/GenBank/DDBJ whole genome shotgun (WGS) entry which is preliminary data.</text>
</comment>
<comment type="similarity">
    <text evidence="2 6">Belongs to the adaptor complexes small subunit family.</text>
</comment>
<comment type="subcellular location">
    <subcellularLocation>
        <location evidence="1">Endomembrane system</location>
    </subcellularLocation>
</comment>
<gene>
    <name evidence="8" type="ORF">STCU_00212</name>
</gene>
<dbReference type="GO" id="GO:0006886">
    <property type="term" value="P:intracellular protein transport"/>
    <property type="evidence" value="ECO:0007669"/>
    <property type="project" value="UniProtKB-UniRule"/>
</dbReference>
<proteinExistence type="inferred from homology"/>
<dbReference type="GO" id="GO:0012505">
    <property type="term" value="C:endomembrane system"/>
    <property type="evidence" value="ECO:0007669"/>
    <property type="project" value="UniProtKB-SubCell"/>
</dbReference>
<keyword evidence="3 6" id="KW-0813">Transport</keyword>
<feature type="domain" description="AP complex mu/sigma subunit" evidence="7">
    <location>
        <begin position="3"/>
        <end position="149"/>
    </location>
</feature>
<reference evidence="8 9" key="1">
    <citation type="journal article" date="2013" name="PLoS ONE">
        <title>Predicting the Proteins of Angomonas deanei, Strigomonas culicis and Their Respective Endosymbionts Reveals New Aspects of the Trypanosomatidae Family.</title>
        <authorList>
            <person name="Motta M.C."/>
            <person name="Martins A.C."/>
            <person name="de Souza S.S."/>
            <person name="Catta-Preta C.M."/>
            <person name="Silva R."/>
            <person name="Klein C.C."/>
            <person name="de Almeida L.G."/>
            <person name="de Lima Cunha O."/>
            <person name="Ciapina L.P."/>
            <person name="Brocchi M."/>
            <person name="Colabardini A.C."/>
            <person name="de Araujo Lima B."/>
            <person name="Machado C.R."/>
            <person name="de Almeida Soares C.M."/>
            <person name="Probst C.M."/>
            <person name="de Menezes C.B."/>
            <person name="Thompson C.E."/>
            <person name="Bartholomeu D.C."/>
            <person name="Gradia D.F."/>
            <person name="Pavoni D.P."/>
            <person name="Grisard E.C."/>
            <person name="Fantinatti-Garboggini F."/>
            <person name="Marchini F.K."/>
            <person name="Rodrigues-Luiz G.F."/>
            <person name="Wagner G."/>
            <person name="Goldman G.H."/>
            <person name="Fietto J.L."/>
            <person name="Elias M.C."/>
            <person name="Goldman M.H."/>
            <person name="Sagot M.F."/>
            <person name="Pereira M."/>
            <person name="Stoco P.H."/>
            <person name="de Mendonca-Neto R.P."/>
            <person name="Teixeira S.M."/>
            <person name="Maciel T.E."/>
            <person name="de Oliveira Mendes T.A."/>
            <person name="Urmenyi T.P."/>
            <person name="de Souza W."/>
            <person name="Schenkman S."/>
            <person name="de Vasconcelos A.T."/>
        </authorList>
    </citation>
    <scope>NUCLEOTIDE SEQUENCE [LARGE SCALE GENOMIC DNA]</scope>
</reference>
<evidence type="ECO:0000313" key="8">
    <source>
        <dbReference type="EMBL" id="EPY37085.1"/>
    </source>
</evidence>
<keyword evidence="5 6" id="KW-0472">Membrane</keyword>
<dbReference type="AlphaFoldDB" id="S9WM46"/>
<dbReference type="Proteomes" id="UP000015354">
    <property type="component" value="Unassembled WGS sequence"/>
</dbReference>
<evidence type="ECO:0000256" key="4">
    <source>
        <dbReference type="ARBA" id="ARBA00022927"/>
    </source>
</evidence>
<evidence type="ECO:0000256" key="6">
    <source>
        <dbReference type="PIRNR" id="PIRNR015588"/>
    </source>
</evidence>
<dbReference type="Pfam" id="PF01217">
    <property type="entry name" value="Clat_adaptor_s"/>
    <property type="match status" value="1"/>
</dbReference>
<organism evidence="8 9">
    <name type="scientific">Strigomonas culicis</name>
    <dbReference type="NCBI Taxonomy" id="28005"/>
    <lineage>
        <taxon>Eukaryota</taxon>
        <taxon>Discoba</taxon>
        <taxon>Euglenozoa</taxon>
        <taxon>Kinetoplastea</taxon>
        <taxon>Metakinetoplastina</taxon>
        <taxon>Trypanosomatida</taxon>
        <taxon>Trypanosomatidae</taxon>
        <taxon>Strigomonadinae</taxon>
        <taxon>Strigomonas</taxon>
    </lineage>
</organism>
<evidence type="ECO:0000313" key="9">
    <source>
        <dbReference type="Proteomes" id="UP000015354"/>
    </source>
</evidence>
<evidence type="ECO:0000256" key="2">
    <source>
        <dbReference type="ARBA" id="ARBA00006972"/>
    </source>
</evidence>
<dbReference type="EMBL" id="ATMH01000212">
    <property type="protein sequence ID" value="EPY37085.1"/>
    <property type="molecule type" value="Genomic_DNA"/>
</dbReference>
<dbReference type="InterPro" id="IPR011012">
    <property type="entry name" value="Longin-like_dom_sf"/>
</dbReference>
<name>S9WM46_9TRYP</name>
<evidence type="ECO:0000259" key="7">
    <source>
        <dbReference type="Pfam" id="PF01217"/>
    </source>
</evidence>
<dbReference type="PANTHER" id="PTHR11753">
    <property type="entry name" value="ADAPTOR COMPLEXES SMALL SUBUNIT FAMILY"/>
    <property type="match status" value="1"/>
</dbReference>
<evidence type="ECO:0000256" key="1">
    <source>
        <dbReference type="ARBA" id="ARBA00004308"/>
    </source>
</evidence>
<dbReference type="PIRSF" id="PIRSF015588">
    <property type="entry name" value="AP_complex_sigma"/>
    <property type="match status" value="1"/>
</dbReference>
<dbReference type="InterPro" id="IPR016635">
    <property type="entry name" value="AP_complex_ssu"/>
</dbReference>